<keyword evidence="3" id="KW-0949">S-adenosyl-L-methionine</keyword>
<dbReference type="Pfam" id="PF08100">
    <property type="entry name" value="Dimerisation"/>
    <property type="match status" value="1"/>
</dbReference>
<name>A0ABD3KLZ4_EUCGL</name>
<feature type="domain" description="O-methyltransferase dimerisation" evidence="6">
    <location>
        <begin position="58"/>
        <end position="151"/>
    </location>
</feature>
<keyword evidence="1" id="KW-0489">Methyltransferase</keyword>
<dbReference type="Gene3D" id="3.40.50.150">
    <property type="entry name" value="Vaccinia Virus protein VP39"/>
    <property type="match status" value="1"/>
</dbReference>
<dbReference type="FunFam" id="3.40.50.150:FF:000057">
    <property type="entry name" value="O-methyltransferase ZRP4"/>
    <property type="match status" value="1"/>
</dbReference>
<dbReference type="EMBL" id="JBJKBG010000005">
    <property type="protein sequence ID" value="KAL3740019.1"/>
    <property type="molecule type" value="Genomic_DNA"/>
</dbReference>
<accession>A0ABD3KLZ4</accession>
<dbReference type="Proteomes" id="UP001634007">
    <property type="component" value="Unassembled WGS sequence"/>
</dbReference>
<feature type="domain" description="O-methyltransferase C-terminal" evidence="5">
    <location>
        <begin position="173"/>
        <end position="390"/>
    </location>
</feature>
<proteinExistence type="predicted"/>
<keyword evidence="2" id="KW-0808">Transferase</keyword>
<evidence type="ECO:0000313" key="8">
    <source>
        <dbReference type="Proteomes" id="UP001634007"/>
    </source>
</evidence>
<dbReference type="InterPro" id="IPR012967">
    <property type="entry name" value="COMT_dimerisation"/>
</dbReference>
<evidence type="ECO:0000256" key="4">
    <source>
        <dbReference type="PIRSR" id="PIRSR005739-1"/>
    </source>
</evidence>
<evidence type="ECO:0000259" key="6">
    <source>
        <dbReference type="Pfam" id="PF08100"/>
    </source>
</evidence>
<dbReference type="SUPFAM" id="SSF53335">
    <property type="entry name" value="S-adenosyl-L-methionine-dependent methyltransferases"/>
    <property type="match status" value="1"/>
</dbReference>
<dbReference type="GO" id="GO:0008757">
    <property type="term" value="F:S-adenosylmethionine-dependent methyltransferase activity"/>
    <property type="evidence" value="ECO:0007669"/>
    <property type="project" value="UniProtKB-ARBA"/>
</dbReference>
<dbReference type="Gene3D" id="1.10.10.10">
    <property type="entry name" value="Winged helix-like DNA-binding domain superfamily/Winged helix DNA-binding domain"/>
    <property type="match status" value="1"/>
</dbReference>
<dbReference type="CDD" id="cd02440">
    <property type="entry name" value="AdoMet_MTases"/>
    <property type="match status" value="1"/>
</dbReference>
<dbReference type="PANTHER" id="PTHR11746">
    <property type="entry name" value="O-METHYLTRANSFERASE"/>
    <property type="match status" value="1"/>
</dbReference>
<dbReference type="InterPro" id="IPR036388">
    <property type="entry name" value="WH-like_DNA-bd_sf"/>
</dbReference>
<feature type="active site" description="Proton acceptor" evidence="4">
    <location>
        <position position="311"/>
    </location>
</feature>
<evidence type="ECO:0000256" key="1">
    <source>
        <dbReference type="ARBA" id="ARBA00022603"/>
    </source>
</evidence>
<protein>
    <submittedName>
        <fullName evidence="7">Uncharacterized protein</fullName>
    </submittedName>
</protein>
<dbReference type="InterPro" id="IPR016461">
    <property type="entry name" value="COMT-like"/>
</dbReference>
<evidence type="ECO:0000256" key="3">
    <source>
        <dbReference type="ARBA" id="ARBA00022691"/>
    </source>
</evidence>
<reference evidence="7 8" key="1">
    <citation type="submission" date="2024-11" db="EMBL/GenBank/DDBJ databases">
        <title>Chromosome-level genome assembly of Eucalyptus globulus Labill. provides insights into its genome evolution.</title>
        <authorList>
            <person name="Li X."/>
        </authorList>
    </citation>
    <scope>NUCLEOTIDE SEQUENCE [LARGE SCALE GENOMIC DNA]</scope>
    <source>
        <strain evidence="7">CL2024</strain>
        <tissue evidence="7">Fresh tender leaves</tissue>
    </source>
</reference>
<sequence>MSIKLYQRLLYRTRNFSLYHHNRVTPDSSSLVHNKTVHHLSHSHEAKEMFQAQSHLYNHTFNFISSMSLKCALQLRIPDVIHDHKQPMTLLKLASALRIHPSKSTCLYRLMRVLVHSGIFAETLVLKNGEEEEEEETKAYVMTPSSRLLLSDKAVGVSPFVAAMLNPALVTPWHFLGDWLQRNNDNDCRDKLINPFMAAHGVDLWEYGRKNPEFGNSFNRAMASDSQMMNLVIQDCKEIFEGLNSLVDVGGGTGIVARIISEACPGLKCTVLDLPQVVSGLPDSENVKFVGGDMFESIPSTDAILLKLMLHAWSDEDCVKVLRKCKEAIGDKNNDRGKVIIIDIVIDETEEDAQENATKLFFDMLMMTVATGRERTEKEWGKLFLEAGFRQHKITPMFGLRSLIEVFP</sequence>
<dbReference type="FunFam" id="1.10.10.10:FF:000213">
    <property type="entry name" value="Coniferyl alcohol 9-O-methyltransferase"/>
    <property type="match status" value="1"/>
</dbReference>
<comment type="caution">
    <text evidence="7">The sequence shown here is derived from an EMBL/GenBank/DDBJ whole genome shotgun (WGS) entry which is preliminary data.</text>
</comment>
<evidence type="ECO:0000256" key="2">
    <source>
        <dbReference type="ARBA" id="ARBA00022679"/>
    </source>
</evidence>
<evidence type="ECO:0000259" key="5">
    <source>
        <dbReference type="Pfam" id="PF00891"/>
    </source>
</evidence>
<keyword evidence="8" id="KW-1185">Reference proteome</keyword>
<dbReference type="PIRSF" id="PIRSF005739">
    <property type="entry name" value="O-mtase"/>
    <property type="match status" value="1"/>
</dbReference>
<dbReference type="AlphaFoldDB" id="A0ABD3KLZ4"/>
<dbReference type="GO" id="GO:0032259">
    <property type="term" value="P:methylation"/>
    <property type="evidence" value="ECO:0007669"/>
    <property type="project" value="UniProtKB-KW"/>
</dbReference>
<dbReference type="InterPro" id="IPR001077">
    <property type="entry name" value="COMT_C"/>
</dbReference>
<dbReference type="Pfam" id="PF00891">
    <property type="entry name" value="Methyltransf_2"/>
    <property type="match status" value="1"/>
</dbReference>
<organism evidence="7 8">
    <name type="scientific">Eucalyptus globulus</name>
    <name type="common">Tasmanian blue gum</name>
    <dbReference type="NCBI Taxonomy" id="34317"/>
    <lineage>
        <taxon>Eukaryota</taxon>
        <taxon>Viridiplantae</taxon>
        <taxon>Streptophyta</taxon>
        <taxon>Embryophyta</taxon>
        <taxon>Tracheophyta</taxon>
        <taxon>Spermatophyta</taxon>
        <taxon>Magnoliopsida</taxon>
        <taxon>eudicotyledons</taxon>
        <taxon>Gunneridae</taxon>
        <taxon>Pentapetalae</taxon>
        <taxon>rosids</taxon>
        <taxon>malvids</taxon>
        <taxon>Myrtales</taxon>
        <taxon>Myrtaceae</taxon>
        <taxon>Myrtoideae</taxon>
        <taxon>Eucalypteae</taxon>
        <taxon>Eucalyptus</taxon>
    </lineage>
</organism>
<gene>
    <name evidence="7" type="ORF">ACJRO7_021314</name>
</gene>
<dbReference type="InterPro" id="IPR029063">
    <property type="entry name" value="SAM-dependent_MTases_sf"/>
</dbReference>
<dbReference type="PROSITE" id="PS51683">
    <property type="entry name" value="SAM_OMT_II"/>
    <property type="match status" value="1"/>
</dbReference>
<dbReference type="GO" id="GO:0009717">
    <property type="term" value="P:isoflavonoid biosynthetic process"/>
    <property type="evidence" value="ECO:0007669"/>
    <property type="project" value="UniProtKB-ARBA"/>
</dbReference>
<evidence type="ECO:0000313" key="7">
    <source>
        <dbReference type="EMBL" id="KAL3740019.1"/>
    </source>
</evidence>
<dbReference type="InterPro" id="IPR036390">
    <property type="entry name" value="WH_DNA-bd_sf"/>
</dbReference>
<dbReference type="SUPFAM" id="SSF46785">
    <property type="entry name" value="Winged helix' DNA-binding domain"/>
    <property type="match status" value="1"/>
</dbReference>